<dbReference type="OrthoDB" id="301490at2157"/>
<gene>
    <name evidence="1" type="ordered locus">Ferp_1536</name>
</gene>
<reference evidence="1 2" key="2">
    <citation type="journal article" date="2011" name="Stand. Genomic Sci.">
        <title>Complete genome sequence of Ferroglobus placidus AEDII12DO.</title>
        <authorList>
            <person name="Anderson I."/>
            <person name="Risso C."/>
            <person name="Holmes D."/>
            <person name="Lucas S."/>
            <person name="Copeland A."/>
            <person name="Lapidus A."/>
            <person name="Cheng J.F."/>
            <person name="Bruce D."/>
            <person name="Goodwin L."/>
            <person name="Pitluck S."/>
            <person name="Saunders E."/>
            <person name="Brettin T."/>
            <person name="Detter J.C."/>
            <person name="Han C."/>
            <person name="Tapia R."/>
            <person name="Larimer F."/>
            <person name="Land M."/>
            <person name="Hauser L."/>
            <person name="Woyke T."/>
            <person name="Lovley D."/>
            <person name="Kyrpides N."/>
            <person name="Ivanova N."/>
        </authorList>
    </citation>
    <scope>NUCLEOTIDE SEQUENCE [LARGE SCALE GENOMIC DNA]</scope>
    <source>
        <strain evidence="2">DSM 10642 / AEDII12DO</strain>
    </source>
</reference>
<dbReference type="eggNOG" id="arCOG04656">
    <property type="taxonomic scope" value="Archaea"/>
</dbReference>
<dbReference type="InterPro" id="IPR043129">
    <property type="entry name" value="ATPase_NBD"/>
</dbReference>
<evidence type="ECO:0000313" key="1">
    <source>
        <dbReference type="EMBL" id="ADC65687.1"/>
    </source>
</evidence>
<dbReference type="GeneID" id="8779056"/>
<organism evidence="1 2">
    <name type="scientific">Ferroglobus placidus (strain DSM 10642 / AEDII12DO)</name>
    <dbReference type="NCBI Taxonomy" id="589924"/>
    <lineage>
        <taxon>Archaea</taxon>
        <taxon>Methanobacteriati</taxon>
        <taxon>Methanobacteriota</taxon>
        <taxon>Archaeoglobi</taxon>
        <taxon>Archaeoglobales</taxon>
        <taxon>Archaeoglobaceae</taxon>
        <taxon>Ferroglobus</taxon>
    </lineage>
</organism>
<dbReference type="AlphaFoldDB" id="D3RYX4"/>
<evidence type="ECO:0000313" key="2">
    <source>
        <dbReference type="Proteomes" id="UP000002613"/>
    </source>
</evidence>
<protein>
    <submittedName>
        <fullName evidence="1">Uncharacterized protein</fullName>
    </submittedName>
</protein>
<dbReference type="InterPro" id="IPR057331">
    <property type="entry name" value="Salactin"/>
</dbReference>
<dbReference type="PANTHER" id="PTHR42749:SF1">
    <property type="entry name" value="CELL SHAPE-DETERMINING PROTEIN MREB"/>
    <property type="match status" value="1"/>
</dbReference>
<dbReference type="RefSeq" id="WP_012966027.1">
    <property type="nucleotide sequence ID" value="NC_013849.1"/>
</dbReference>
<sequence>MSEVEEKKEAEKVEGNVVPIGMKVGSQRTVIAKGDEVIVVETCIKEKENPITGEKDYVVGNEAAELYGDEAVYMLRGGLPGNEEEAELLKIFLTKIAKAYEIPENSYVTYGIPSTETEEGVNLFKKVISQVPIGWAGKEVWNDSFLAALALPEGLGMLEKTFIVVNLGSSTTDVVAVRKGEIVFSMVTGEVSGDLVDRWIKNEIMNLTRGAVNVDLSTAREYKEKYANLKEWKRVEEKVQLFEKGQFSFRLDEAVNKPVERYLDALVDFITLEFLPSLAEFNFKAYKVLLESEFILTGGMAEIPGLKEKFAAKLSEALGFGVKVRSPENPLTASARGALLISQLRVRRG</sequence>
<dbReference type="PANTHER" id="PTHR42749">
    <property type="entry name" value="CELL SHAPE-DETERMINING PROTEIN MREB"/>
    <property type="match status" value="1"/>
</dbReference>
<keyword evidence="2" id="KW-1185">Reference proteome</keyword>
<accession>D3RYX4</accession>
<dbReference type="STRING" id="589924.Ferp_1536"/>
<dbReference type="PaxDb" id="589924-Ferp_1536"/>
<dbReference type="KEGG" id="fpl:Ferp_1536"/>
<name>D3RYX4_FERPA</name>
<dbReference type="Gene3D" id="3.30.420.40">
    <property type="match status" value="1"/>
</dbReference>
<dbReference type="Pfam" id="PF25229">
    <property type="entry name" value="Salactin"/>
    <property type="match status" value="1"/>
</dbReference>
<proteinExistence type="predicted"/>
<dbReference type="Proteomes" id="UP000002613">
    <property type="component" value="Chromosome"/>
</dbReference>
<dbReference type="SUPFAM" id="SSF53067">
    <property type="entry name" value="Actin-like ATPase domain"/>
    <property type="match status" value="1"/>
</dbReference>
<reference evidence="2" key="1">
    <citation type="submission" date="2010-02" db="EMBL/GenBank/DDBJ databases">
        <title>Complete sequence of Ferroglobus placidus DSM 10642.</title>
        <authorList>
            <consortium name="US DOE Joint Genome Institute"/>
            <person name="Lucas S."/>
            <person name="Copeland A."/>
            <person name="Lapidus A."/>
            <person name="Cheng J.-F."/>
            <person name="Bruce D."/>
            <person name="Goodwin L."/>
            <person name="Pitluck S."/>
            <person name="Saunders E."/>
            <person name="Brettin T."/>
            <person name="Detter J.C."/>
            <person name="Han C."/>
            <person name="Tapia R."/>
            <person name="Larimer F."/>
            <person name="Land M."/>
            <person name="Hauser L."/>
            <person name="Kyrpides N."/>
            <person name="Ivanova N."/>
            <person name="Holmes D."/>
            <person name="Lovley D."/>
            <person name="Kyrpides N."/>
            <person name="Anderson I.J."/>
            <person name="Woyke T."/>
        </authorList>
    </citation>
    <scope>NUCLEOTIDE SEQUENCE [LARGE SCALE GENOMIC DNA]</scope>
    <source>
        <strain evidence="2">DSM 10642 / AEDII12DO</strain>
    </source>
</reference>
<dbReference type="EMBL" id="CP001899">
    <property type="protein sequence ID" value="ADC65687.1"/>
    <property type="molecule type" value="Genomic_DNA"/>
</dbReference>
<dbReference type="HOGENOM" id="CLU_757812_0_0_2"/>